<proteinExistence type="predicted"/>
<reference evidence="5 6" key="1">
    <citation type="journal article" date="2017" name="Mol. Plant">
        <title>The Genome of Medicinal Plant Macleaya cordata Provides New Insights into Benzylisoquinoline Alkaloids Metabolism.</title>
        <authorList>
            <person name="Liu X."/>
            <person name="Liu Y."/>
            <person name="Huang P."/>
            <person name="Ma Y."/>
            <person name="Qing Z."/>
            <person name="Tang Q."/>
            <person name="Cao H."/>
            <person name="Cheng P."/>
            <person name="Zheng Y."/>
            <person name="Yuan Z."/>
            <person name="Zhou Y."/>
            <person name="Liu J."/>
            <person name="Tang Z."/>
            <person name="Zhuo Y."/>
            <person name="Zhang Y."/>
            <person name="Yu L."/>
            <person name="Huang J."/>
            <person name="Yang P."/>
            <person name="Peng Q."/>
            <person name="Zhang J."/>
            <person name="Jiang W."/>
            <person name="Zhang Z."/>
            <person name="Lin K."/>
            <person name="Ro D.K."/>
            <person name="Chen X."/>
            <person name="Xiong X."/>
            <person name="Shang Y."/>
            <person name="Huang S."/>
            <person name="Zeng J."/>
        </authorList>
    </citation>
    <scope>NUCLEOTIDE SEQUENCE [LARGE SCALE GENOMIC DNA]</scope>
    <source>
        <strain evidence="6">cv. BLH2017</strain>
        <tissue evidence="5">Root</tissue>
    </source>
</reference>
<dbReference type="PROSITE" id="PS50084">
    <property type="entry name" value="KH_TYPE_1"/>
    <property type="match status" value="5"/>
</dbReference>
<dbReference type="Gene3D" id="3.30.1370.10">
    <property type="entry name" value="K Homology domain, type 1"/>
    <property type="match status" value="3"/>
</dbReference>
<dbReference type="Gene3D" id="3.30.310.210">
    <property type="match status" value="1"/>
</dbReference>
<feature type="region of interest" description="Disordered" evidence="3">
    <location>
        <begin position="596"/>
        <end position="632"/>
    </location>
</feature>
<dbReference type="CDD" id="cd22459">
    <property type="entry name" value="KH-I_PEPPER_rpt1_like"/>
    <property type="match status" value="1"/>
</dbReference>
<evidence type="ECO:0000259" key="4">
    <source>
        <dbReference type="SMART" id="SM00322"/>
    </source>
</evidence>
<evidence type="ECO:0000256" key="1">
    <source>
        <dbReference type="ARBA" id="ARBA00022737"/>
    </source>
</evidence>
<sequence>MEGHFLSPPAKRSFHNFSSAMQDNTTTATTTTTTTTNNNNNPYYNTNGASKRRSKRPQPPLVVPYGHVAFRLLCHASKIGGVIGKSGSIVKLFQQETGAKIRVEDPINDCDERLILIVAPENPKKKIRLKRSNEEEDRGSEEEEQQYDVSPAQEALVKVFDRVLDVDAEMEGIFPLPAAGGVVSCRILADTTQIGSVIGKGGKIVEKIRKESGAKIRVLPAEQLPDCASPTDEVIQILGGVLPVKKALVAISRCLQDNPPLDRAQMGGNIPSGTASGQTFPDPRGDFSHRNNILLLDKAQMVGSIPSGPASGRTFPDPRGDFSHRNSILPPAAVSSVDYASRGRPLSTEVDRISMLDPVKTQQEVAFRLLCSNDKVGGVIGKGGTIVRALQNETGASISVASPATESDERVITVSASETPESQYSPAQNAVVRVFTRSVEVGVEKGLESGSNKGAPVAARLLVSSNQIGCLMGKGGTIISEMRKATGAGIRIIGGDQVPKCASENEEVVQISGELRNVQDALFHVTGRLRDNLFPNRVLNNAEGRSYSSSTIPEIGPYGRVREPHSPGLYPSVGPSHNLDRQASLTQSMVHLGLSHNLDRPPSPRLWSSQTVGGGSSRSTMDIGRGTTSRRGGLELVSGSKSAVVTNTTVEIVVPAHVLGSIYGENGSNLSRLRQISGAKVTVNDPRPGTDEGMVIISGTPDQTQAAQSLLQAFIISGRS</sequence>
<feature type="domain" description="K Homology" evidence="4">
    <location>
        <begin position="363"/>
        <end position="436"/>
    </location>
</feature>
<feature type="region of interest" description="Disordered" evidence="3">
    <location>
        <begin position="1"/>
        <end position="59"/>
    </location>
</feature>
<dbReference type="SUPFAM" id="SSF54791">
    <property type="entry name" value="Eukaryotic type KH-domain (KH-domain type I)"/>
    <property type="match status" value="5"/>
</dbReference>
<dbReference type="STRING" id="56857.A0A200PNH2"/>
<dbReference type="Proteomes" id="UP000195402">
    <property type="component" value="Unassembled WGS sequence"/>
</dbReference>
<evidence type="ECO:0000313" key="5">
    <source>
        <dbReference type="EMBL" id="OUZ99752.1"/>
    </source>
</evidence>
<gene>
    <name evidence="5" type="ORF">BVC80_9065g23</name>
</gene>
<dbReference type="PANTHER" id="PTHR10288">
    <property type="entry name" value="KH DOMAIN CONTAINING RNA BINDING PROTEIN"/>
    <property type="match status" value="1"/>
</dbReference>
<dbReference type="FunCoup" id="A0A200PNH2">
    <property type="interactions" value="799"/>
</dbReference>
<evidence type="ECO:0000313" key="6">
    <source>
        <dbReference type="Proteomes" id="UP000195402"/>
    </source>
</evidence>
<dbReference type="CDD" id="cd22460">
    <property type="entry name" value="KH-I_PEPPER_rpt2_like"/>
    <property type="match status" value="2"/>
</dbReference>
<feature type="domain" description="K Homology" evidence="4">
    <location>
        <begin position="646"/>
        <end position="716"/>
    </location>
</feature>
<feature type="region of interest" description="Disordered" evidence="3">
    <location>
        <begin position="128"/>
        <end position="150"/>
    </location>
</feature>
<feature type="domain" description="K Homology" evidence="4">
    <location>
        <begin position="455"/>
        <end position="530"/>
    </location>
</feature>
<dbReference type="InParanoid" id="A0A200PNH2"/>
<dbReference type="EMBL" id="MVGT01004390">
    <property type="protein sequence ID" value="OUZ99752.1"/>
    <property type="molecule type" value="Genomic_DNA"/>
</dbReference>
<protein>
    <submittedName>
        <fullName evidence="5">K Homology domain</fullName>
    </submittedName>
</protein>
<dbReference type="AlphaFoldDB" id="A0A200PNH2"/>
<dbReference type="CDD" id="cd22462">
    <property type="entry name" value="KH-I_HEN4_like_rpt5"/>
    <property type="match status" value="1"/>
</dbReference>
<accession>A0A200PNH2</accession>
<dbReference type="SMART" id="SM00322">
    <property type="entry name" value="KH"/>
    <property type="match status" value="5"/>
</dbReference>
<dbReference type="GO" id="GO:0003723">
    <property type="term" value="F:RNA binding"/>
    <property type="evidence" value="ECO:0007669"/>
    <property type="project" value="UniProtKB-UniRule"/>
</dbReference>
<keyword evidence="6" id="KW-1185">Reference proteome</keyword>
<feature type="domain" description="K Homology" evidence="4">
    <location>
        <begin position="66"/>
        <end position="136"/>
    </location>
</feature>
<evidence type="ECO:0000256" key="3">
    <source>
        <dbReference type="SAM" id="MobiDB-lite"/>
    </source>
</evidence>
<feature type="compositionally biased region" description="Low complexity" evidence="3">
    <location>
        <begin position="24"/>
        <end position="47"/>
    </location>
</feature>
<dbReference type="OMA" id="VGHASFR"/>
<name>A0A200PNH2_MACCD</name>
<keyword evidence="1" id="KW-0677">Repeat</keyword>
<organism evidence="5 6">
    <name type="scientific">Macleaya cordata</name>
    <name type="common">Five-seeded plume-poppy</name>
    <name type="synonym">Bocconia cordata</name>
    <dbReference type="NCBI Taxonomy" id="56857"/>
    <lineage>
        <taxon>Eukaryota</taxon>
        <taxon>Viridiplantae</taxon>
        <taxon>Streptophyta</taxon>
        <taxon>Embryophyta</taxon>
        <taxon>Tracheophyta</taxon>
        <taxon>Spermatophyta</taxon>
        <taxon>Magnoliopsida</taxon>
        <taxon>Ranunculales</taxon>
        <taxon>Papaveraceae</taxon>
        <taxon>Papaveroideae</taxon>
        <taxon>Macleaya</taxon>
    </lineage>
</organism>
<feature type="domain" description="K Homology" evidence="4">
    <location>
        <begin position="181"/>
        <end position="256"/>
    </location>
</feature>
<evidence type="ECO:0000256" key="2">
    <source>
        <dbReference type="PROSITE-ProRule" id="PRU00117"/>
    </source>
</evidence>
<feature type="compositionally biased region" description="Acidic residues" evidence="3">
    <location>
        <begin position="134"/>
        <end position="146"/>
    </location>
</feature>
<comment type="caution">
    <text evidence="5">The sequence shown here is derived from an EMBL/GenBank/DDBJ whole genome shotgun (WGS) entry which is preliminary data.</text>
</comment>
<dbReference type="InterPro" id="IPR004087">
    <property type="entry name" value="KH_dom"/>
</dbReference>
<dbReference type="InterPro" id="IPR036612">
    <property type="entry name" value="KH_dom_type_1_sf"/>
</dbReference>
<keyword evidence="2" id="KW-0694">RNA-binding</keyword>
<dbReference type="Pfam" id="PF00013">
    <property type="entry name" value="KH_1"/>
    <property type="match status" value="5"/>
</dbReference>
<dbReference type="InterPro" id="IPR004088">
    <property type="entry name" value="KH_dom_type_1"/>
</dbReference>
<dbReference type="OrthoDB" id="442947at2759"/>